<name>A0A6J2TGJ9_DROLE</name>
<evidence type="ECO:0000256" key="1">
    <source>
        <dbReference type="SAM" id="MobiDB-lite"/>
    </source>
</evidence>
<feature type="region of interest" description="Disordered" evidence="1">
    <location>
        <begin position="1031"/>
        <end position="1072"/>
    </location>
</feature>
<feature type="compositionally biased region" description="Low complexity" evidence="1">
    <location>
        <begin position="1527"/>
        <end position="1583"/>
    </location>
</feature>
<feature type="region of interest" description="Disordered" evidence="1">
    <location>
        <begin position="1916"/>
        <end position="1936"/>
    </location>
</feature>
<dbReference type="CTD" id="654231"/>
<keyword evidence="3" id="KW-1185">Reference proteome</keyword>
<feature type="compositionally biased region" description="Low complexity" evidence="1">
    <location>
        <begin position="2146"/>
        <end position="2157"/>
    </location>
</feature>
<feature type="region of interest" description="Disordered" evidence="1">
    <location>
        <begin position="1794"/>
        <end position="1818"/>
    </location>
</feature>
<feature type="domain" description="MGA conserved" evidence="2">
    <location>
        <begin position="781"/>
        <end position="829"/>
    </location>
</feature>
<dbReference type="OrthoDB" id="6119313at2759"/>
<feature type="region of interest" description="Disordered" evidence="1">
    <location>
        <begin position="2094"/>
        <end position="2186"/>
    </location>
</feature>
<dbReference type="GeneID" id="115624540"/>
<feature type="region of interest" description="Disordered" evidence="1">
    <location>
        <begin position="216"/>
        <end position="243"/>
    </location>
</feature>
<proteinExistence type="predicted"/>
<organism evidence="3 6">
    <name type="scientific">Drosophila lebanonensis</name>
    <name type="common">Fruit fly</name>
    <name type="synonym">Scaptodrosophila lebanonensis</name>
    <dbReference type="NCBI Taxonomy" id="7225"/>
    <lineage>
        <taxon>Eukaryota</taxon>
        <taxon>Metazoa</taxon>
        <taxon>Ecdysozoa</taxon>
        <taxon>Arthropoda</taxon>
        <taxon>Hexapoda</taxon>
        <taxon>Insecta</taxon>
        <taxon>Pterygota</taxon>
        <taxon>Neoptera</taxon>
        <taxon>Endopterygota</taxon>
        <taxon>Diptera</taxon>
        <taxon>Brachycera</taxon>
        <taxon>Muscomorpha</taxon>
        <taxon>Ephydroidea</taxon>
        <taxon>Drosophilidae</taxon>
        <taxon>Scaptodrosophila</taxon>
    </lineage>
</organism>
<evidence type="ECO:0000313" key="4">
    <source>
        <dbReference type="RefSeq" id="XP_030375122.1"/>
    </source>
</evidence>
<evidence type="ECO:0000313" key="5">
    <source>
        <dbReference type="RefSeq" id="XP_030375123.1"/>
    </source>
</evidence>
<sequence length="2296" mass="255612">MSQELTIILKGKDKCKFRHIKRTYPVSNYFLNRNFWNIKRFLIYALNPHCVIRRYAWRKRNNRVVIIQRVRLLLFDPRLKRMIKKRKQNVKCWSQRVVKYYKAMGQIKEYEETEIYDVVQPEYCPLGTGDLSKQMKEQLELLKSSKRGLLLIEDANKNVQLKEDSAEEEPKKEEAGPKIVIPEVEVQQLEDEAIEPMETESELAVACTDAAMEIANDCPFEPSPSKDSNQTNTSTPDKGAGGSKFLDMLISKVRVKNFAKESNFLSVPNIETPSALESPVPITTEDSGDDFLGFDESSHQPGMLLTPLVPQNCKTRAGNAAFVSDSLEEYMRKNNISKTPATPLRFKADKDWLLEPKARDGLVTQGSTPPHMDMPAVPESLQKLRTVAERRQYLQRFSKNHKMAIINNEANIYRELQRKQRNLKVKSASMLMLQGPHTQMPFTRAGWQAASYVGTEHNRYYYQVINVDGEDIKLPGALGNNARREKRPYRSKLTNEEASTLRCGSLCLDAAIWRDLKIIKTKERKAKLNQYPLPAIFRPCPLSQKPFQKPLDDDTAALLLAGGSMAVVSMPTVELEVKPQLGRQLDEIAKRYLQYILPHHDITREWAEFSVSTLQQSSTVRDAEAHAAKTPDGRRKSFTFVIPYLNDRNHILVRRVVDRSEQLDASFTESEEKLLQFDFRRAMSSEPTSDELACAEMISDMINTVAISCSENSFITEDPDGLDVLPAGMETSLKDEDDAKTFAKPKMCKTTGRPPYSKQHRLRLELRRLNATIIDTASKSNSTKKPCCKDYCQLGCVCESLVGELPLREHCGRADCVLECSCKGAELTRVMRVETDGRGISNEDAFNLRRKATARLAKMEKEFTSTLVLTENETLLINESQCDKKRRCTKAPKRYEDFAETEDDSHVRITPPKRDNKSETVKRSVVNIESTSASQPHSQSTSYAHVSALTEPCKVKDTDMENMKHCFVSLRRLSDVSNLATFCMTHELYKCFCGAESVEGKPMVIEKEPENTTIAHFAPEIATRAHYSFERMAEEQPSTSSKTKSRKEHKEGRQTTAAPAAAPAKEAAKVQLWPQPDVNRMPTRRQPELEILSNYFKARPDLSRRTVVVPRNCYMRLNREAAPIVLQQIARQENANTEHLLNQRVNGAVRFYRAELDQQRRLEMQYEVHKQRELELPSPIIEVRDDSDDGREQKQPNTASSSSSSRKRSSTGSSKEKVRRRSHEVGNAKRIKLINEPLSKDDADFDALPEMSSQNSASAASELVDIQVPRISACYSLNSASSAAASSNSSNIELIGSDMQLPVDMVSNDGSASGSSIMGQDSNFRSFYEVVKNMNALVSKKMQDIDMALQRESKIIPTPNEEILCIIKWTNFLAAFESDLVFIWDVKMKNYNFLAATTTNMMPSVCGALGVVNIFALEQRQLPLMARMLIQRKRNENTRRLAVVMQGRQQYWLVKGFLRHMAGNACTKPTPQTHPLLTKKINVLCTLMVKQRMREHQRKQLATSGSESHDMPSEAPTSILSPPPAPATAVPSVPLPSQSAASQQVPQTSPSPTARPTVVLPSQLPSTSASSTTATLSTSAPTSVSGISKDKDVASNIRTNIEFRKVLPADVDELQLPELLSRDHRWVVLDLFDDFSHIFVPAFKDMISLDRIHNVIRVAAEKVKVVKLQFFQSAPYDAFVTPTSQRKIYFGPLRTDMPPPVLVLLQSVDGKMMLREVYQRLHGIPVQPNRRTMAFWVLYIKGQVHFEIDMESAPQWEYQKQTQPEADNFANKQVSHCDDTEDDDDCVIIDDDDDEKEETKEELTDKNEGHPNAAAKPTEQLVQQIVDPTVLRPQRISFTIQTNNSNGNLQITPQALDSNAQSITAAGTMALQSKDLSGGFMPFISSVPAKITTNPVAPIAQTSVPQFITPHVQLTQTASPPATTTIGALPLGTAQPPPPKISRISVHTAHKINTSLQQLLGPKNITPSVKLGGANTGITITKISHRNTNPKEGLANLATESSLNSVGQAGAVIGPAATATKRTATGIPKPSSSPVMNSSTSEPLTIKTIAITAAPNRSASAVSKLSNPLTKATILSGPTIAKEVSTTINRSTVAAPKVDRKSLPANLRALNTTPNEQPRRSEPKKSQTENNSAAVSSTVSGNTIKSSPAPRRSAPARKILPKISSKSGANSDQPLPPRYTPALSKPERPTYGFLVAEGLPRFRVKLAGTELMLKLPNMGVLTLKDIGAASNFLNSRLVKEEKYKSHLPAKWKFELSSATQKPKPAMPGNSSVGSIKLSSVSEPNKSCAETAILIED</sequence>
<feature type="region of interest" description="Disordered" evidence="1">
    <location>
        <begin position="1495"/>
        <end position="1588"/>
    </location>
</feature>
<accession>A0A6J2TGJ9</accession>
<feature type="compositionally biased region" description="Polar residues" evidence="1">
    <location>
        <begin position="225"/>
        <end position="236"/>
    </location>
</feature>
<feature type="region of interest" description="Disordered" evidence="1">
    <location>
        <begin position="899"/>
        <end position="922"/>
    </location>
</feature>
<evidence type="ECO:0000313" key="6">
    <source>
        <dbReference type="RefSeq" id="XP_030375124.1"/>
    </source>
</evidence>
<dbReference type="Proteomes" id="UP000504634">
    <property type="component" value="Unplaced"/>
</dbReference>
<feature type="compositionally biased region" description="Basic and acidic residues" evidence="1">
    <location>
        <begin position="1797"/>
        <end position="1809"/>
    </location>
</feature>
<gene>
    <name evidence="4 5 6" type="primary">LOC115624540</name>
</gene>
<feature type="compositionally biased region" description="Basic and acidic residues" evidence="1">
    <location>
        <begin position="904"/>
        <end position="922"/>
    </location>
</feature>
<dbReference type="InterPro" id="IPR032060">
    <property type="entry name" value="MGA_dom"/>
</dbReference>
<dbReference type="RefSeq" id="XP_030375124.1">
    <property type="nucleotide sequence ID" value="XM_030519264.1"/>
</dbReference>
<feature type="region of interest" description="Disordered" evidence="1">
    <location>
        <begin position="1177"/>
        <end position="1233"/>
    </location>
</feature>
<feature type="compositionally biased region" description="Polar residues" evidence="1">
    <location>
        <begin position="2128"/>
        <end position="2145"/>
    </location>
</feature>
<dbReference type="RefSeq" id="XP_030375123.1">
    <property type="nucleotide sequence ID" value="XM_030519263.1"/>
</dbReference>
<dbReference type="RefSeq" id="XP_030375122.1">
    <property type="nucleotide sequence ID" value="XM_030519262.1"/>
</dbReference>
<feature type="compositionally biased region" description="Polar residues" evidence="1">
    <location>
        <begin position="2164"/>
        <end position="2173"/>
    </location>
</feature>
<reference evidence="4 5" key="1">
    <citation type="submission" date="2025-04" db="UniProtKB">
        <authorList>
            <consortium name="RefSeq"/>
        </authorList>
    </citation>
    <scope>IDENTIFICATION</scope>
    <source>
        <strain evidence="4 5">11010-0011.00</strain>
        <tissue evidence="4 5">Whole body</tissue>
    </source>
</reference>
<evidence type="ECO:0000259" key="2">
    <source>
        <dbReference type="Pfam" id="PF16059"/>
    </source>
</evidence>
<protein>
    <submittedName>
        <fullName evidence="4 5">Uncharacterized protein LOC115624540</fullName>
    </submittedName>
</protein>
<feature type="region of interest" description="Disordered" evidence="1">
    <location>
        <begin position="2258"/>
        <end position="2277"/>
    </location>
</feature>
<dbReference type="Pfam" id="PF16059">
    <property type="entry name" value="MGA_dom"/>
    <property type="match status" value="1"/>
</dbReference>
<feature type="compositionally biased region" description="Polar residues" evidence="1">
    <location>
        <begin position="1916"/>
        <end position="1926"/>
    </location>
</feature>
<evidence type="ECO:0000313" key="3">
    <source>
        <dbReference type="Proteomes" id="UP000504634"/>
    </source>
</evidence>
<feature type="compositionally biased region" description="Basic and acidic residues" evidence="1">
    <location>
        <begin position="2117"/>
        <end position="2127"/>
    </location>
</feature>